<dbReference type="EMBL" id="FQYT01000002">
    <property type="protein sequence ID" value="SHI33038.1"/>
    <property type="molecule type" value="Genomic_DNA"/>
</dbReference>
<dbReference type="PANTHER" id="PTHR36214">
    <property type="match status" value="1"/>
</dbReference>
<protein>
    <submittedName>
        <fullName evidence="2">Acetyl-CoA decarbonylase/synthase delta subunit</fullName>
    </submittedName>
</protein>
<evidence type="ECO:0000313" key="2">
    <source>
        <dbReference type="EMBL" id="SHI33038.1"/>
    </source>
</evidence>
<evidence type="ECO:0000313" key="3">
    <source>
        <dbReference type="Proteomes" id="UP000184342"/>
    </source>
</evidence>
<dbReference type="PANTHER" id="PTHR36214:SF3">
    <property type="entry name" value="ACETYL-COA DECARBONYLASE_SYNTHASE COMPLEX SUBUNIT GAMMA"/>
    <property type="match status" value="1"/>
</dbReference>
<dbReference type="InterPro" id="IPR011005">
    <property type="entry name" value="Dihydropteroate_synth-like_sf"/>
</dbReference>
<dbReference type="Pfam" id="PF03599">
    <property type="entry name" value="CdhD"/>
    <property type="match status" value="1"/>
</dbReference>
<dbReference type="RefSeq" id="WP_073992409.1">
    <property type="nucleotide sequence ID" value="NZ_FQYT01000002.1"/>
</dbReference>
<dbReference type="OrthoDB" id="148113at2"/>
<name>A0A1M6A9A2_9FIRM</name>
<proteinExistence type="predicted"/>
<dbReference type="AlphaFoldDB" id="A0A1M6A9A2"/>
<evidence type="ECO:0000259" key="1">
    <source>
        <dbReference type="Pfam" id="PF03599"/>
    </source>
</evidence>
<dbReference type="Gene3D" id="3.20.20.20">
    <property type="entry name" value="Dihydropteroate synthase-like"/>
    <property type="match status" value="1"/>
</dbReference>
<keyword evidence="3" id="KW-1185">Reference proteome</keyword>
<feature type="domain" description="CO dehydrogenase/acetyl-CoA synthase delta subunit TIM barrel" evidence="1">
    <location>
        <begin position="17"/>
        <end position="246"/>
    </location>
</feature>
<gene>
    <name evidence="2" type="ORF">SAMN02745691_00104</name>
</gene>
<sequence length="313" mass="33422">MAYKQTSQKFNAAINSVEIGTGNKTLALGGENVLPFYSFDGPILNPPRVGVEISDLGMNDKLAGMLNFYGDTQDVVELVKKASGMPGAEFICLVLDSADPDGENRSVEDCVAMVKSVEEAATLPLMVMGCGNTEKDTVLFEKISEALEGKNIVILSAKEENYKNVGASAGLAYGQKVGAESSVDINLAKQLNVLLTQLGVNNKNIIMNLGSATAGYGFEYVVSTMDRVKMAALGQNDTALQMPIVTPVSSETWSVKESLLEQEDMPEWGSRENRIIDMEVATAAACLAAGSNAVILRHPSTVEAISQMIKELI</sequence>
<reference evidence="2 3" key="1">
    <citation type="submission" date="2016-11" db="EMBL/GenBank/DDBJ databases">
        <authorList>
            <person name="Jaros S."/>
            <person name="Januszkiewicz K."/>
            <person name="Wedrychowicz H."/>
        </authorList>
    </citation>
    <scope>NUCLEOTIDE SEQUENCE [LARGE SCALE GENOMIC DNA]</scope>
    <source>
        <strain evidence="2 3">DSM 15970</strain>
    </source>
</reference>
<dbReference type="SUPFAM" id="SSF51717">
    <property type="entry name" value="Dihydropteroate synthetase-like"/>
    <property type="match status" value="1"/>
</dbReference>
<accession>A0A1M6A9A2</accession>
<dbReference type="Proteomes" id="UP000184342">
    <property type="component" value="Unassembled WGS sequence"/>
</dbReference>
<dbReference type="InterPro" id="IPR016041">
    <property type="entry name" value="Ac-CoA_synth_d_su_TIM-brl"/>
</dbReference>
<dbReference type="InterPro" id="IPR051069">
    <property type="entry name" value="ACDS_complex_subunit"/>
</dbReference>
<dbReference type="NCBIfam" id="NF040759">
    <property type="entry name" value="WLP_AcsD"/>
    <property type="match status" value="1"/>
</dbReference>
<organism evidence="2 3">
    <name type="scientific">Parasporobacterium paucivorans DSM 15970</name>
    <dbReference type="NCBI Taxonomy" id="1122934"/>
    <lineage>
        <taxon>Bacteria</taxon>
        <taxon>Bacillati</taxon>
        <taxon>Bacillota</taxon>
        <taxon>Clostridia</taxon>
        <taxon>Lachnospirales</taxon>
        <taxon>Lachnospiraceae</taxon>
        <taxon>Parasporobacterium</taxon>
    </lineage>
</organism>
<dbReference type="NCBIfam" id="NF003376">
    <property type="entry name" value="PRK04452.1-2"/>
    <property type="match status" value="1"/>
</dbReference>
<dbReference type="STRING" id="1122934.SAMN02745691_00104"/>